<dbReference type="AlphaFoldDB" id="X0XVD7"/>
<accession>X0XVD7</accession>
<comment type="caution">
    <text evidence="2">The sequence shown here is derived from an EMBL/GenBank/DDBJ whole genome shotgun (WGS) entry which is preliminary data.</text>
</comment>
<name>X0XVD7_9ZZZZ</name>
<feature type="domain" description="Cellulose-binding Sde182 nucleoside hydrolase-like" evidence="1">
    <location>
        <begin position="2"/>
        <end position="51"/>
    </location>
</feature>
<evidence type="ECO:0000259" key="1">
    <source>
        <dbReference type="Pfam" id="PF07632"/>
    </source>
</evidence>
<gene>
    <name evidence="2" type="ORF">S01H1_80386</name>
</gene>
<dbReference type="Gene3D" id="3.90.245.10">
    <property type="entry name" value="Ribonucleoside hydrolase-like"/>
    <property type="match status" value="1"/>
</dbReference>
<dbReference type="InterPro" id="IPR036452">
    <property type="entry name" value="Ribo_hydro-like"/>
</dbReference>
<dbReference type="Pfam" id="PF07632">
    <property type="entry name" value="Sde182_NH-like"/>
    <property type="match status" value="1"/>
</dbReference>
<dbReference type="GO" id="GO:0016799">
    <property type="term" value="F:hydrolase activity, hydrolyzing N-glycosyl compounds"/>
    <property type="evidence" value="ECO:0007669"/>
    <property type="project" value="InterPro"/>
</dbReference>
<sequence>MQETRKAEELAAFKRKIRVHSIADQDRTAGWVKEHHPDTFWIFSRSLFRGIWKEGDQSLVSPEWLEGGPNSRDGIGAKRCAVRCAFEVDDPAKYEWLLMRCRVTGTATVYLNGKRILRPGPSGDEYVETLLKPGTLKLIRRGRNVLAVELSGEPRSVRTFKEGYPTWQGFQFDCGMRALLRVLVR</sequence>
<dbReference type="InterPro" id="IPR011483">
    <property type="entry name" value="Sde182_NH-like"/>
</dbReference>
<proteinExistence type="predicted"/>
<evidence type="ECO:0000313" key="2">
    <source>
        <dbReference type="EMBL" id="GAG47325.1"/>
    </source>
</evidence>
<reference evidence="2" key="1">
    <citation type="journal article" date="2014" name="Front. Microbiol.">
        <title>High frequency of phylogenetically diverse reductive dehalogenase-homologous genes in deep subseafloor sedimentary metagenomes.</title>
        <authorList>
            <person name="Kawai M."/>
            <person name="Futagami T."/>
            <person name="Toyoda A."/>
            <person name="Takaki Y."/>
            <person name="Nishi S."/>
            <person name="Hori S."/>
            <person name="Arai W."/>
            <person name="Tsubouchi T."/>
            <person name="Morono Y."/>
            <person name="Uchiyama I."/>
            <person name="Ito T."/>
            <person name="Fujiyama A."/>
            <person name="Inagaki F."/>
            <person name="Takami H."/>
        </authorList>
    </citation>
    <scope>NUCLEOTIDE SEQUENCE</scope>
    <source>
        <strain evidence="2">Expedition CK06-06</strain>
    </source>
</reference>
<organism evidence="2">
    <name type="scientific">marine sediment metagenome</name>
    <dbReference type="NCBI Taxonomy" id="412755"/>
    <lineage>
        <taxon>unclassified sequences</taxon>
        <taxon>metagenomes</taxon>
        <taxon>ecological metagenomes</taxon>
    </lineage>
</organism>
<protein>
    <recommendedName>
        <fullName evidence="1">Cellulose-binding Sde182 nucleoside hydrolase-like domain-containing protein</fullName>
    </recommendedName>
</protein>
<dbReference type="EMBL" id="BARS01054281">
    <property type="protein sequence ID" value="GAG47325.1"/>
    <property type="molecule type" value="Genomic_DNA"/>
</dbReference>